<dbReference type="AlphaFoldDB" id="A0A972JGF4"/>
<feature type="domain" description="Aerotolerance regulator N-terminal" evidence="2">
    <location>
        <begin position="1"/>
        <end position="76"/>
    </location>
</feature>
<dbReference type="PANTHER" id="PTHR37464">
    <property type="entry name" value="BLL2463 PROTEIN"/>
    <property type="match status" value="1"/>
</dbReference>
<dbReference type="InterPro" id="IPR011933">
    <property type="entry name" value="Double_TM_dom"/>
</dbReference>
<dbReference type="InterPro" id="IPR024163">
    <property type="entry name" value="Aerotolerance_reg_N"/>
</dbReference>
<dbReference type="InterPro" id="IPR029062">
    <property type="entry name" value="Class_I_gatase-like"/>
</dbReference>
<dbReference type="Proteomes" id="UP000712080">
    <property type="component" value="Unassembled WGS sequence"/>
</dbReference>
<sequence>MQFRHPEILYFLFLLIIPVIVHLFQLRRFKKQYFTNVKLLQELSQQTRKSSVIKKWLLLATRLLLLAALIIAFAQPFFNAKDFKSKSNEMYIVLDNSFSMQAKGKKGELLKRSIEDLLENIPEEATFSLLTTDGQFWNTDIKSSGRDLQKITYSPSEFRLENLMARVNSRKSSVGKDIIVITDAAGLEQKELSSVPKNANTWFLVPEAEHSGNISIDSVYLNQTLDNFYEIGVRINASGDSEKEVPVAITNNGKLLAKTVVKMESGSKTQLFMLPRADFNGSASVSENGLDYDNEYFFSISAPKKIKVLSIGETADSQFLSRIYTAAEFDYLNLPLGQLDYNQIAKQDAIILNNLKEIPAALTTTLKDFYAKGGNIVLIPSAQSTAESLNAFAGSFGKAQYRNVASQEKLITKIAYTHPLYAGVFERKTDNFQYPKAKSSLTLQTATPAVLQFEDQQPFLSGIGNGVSDLFLFGAPIDRANSNFINSPLVVPTFYNMARNIQRSGVVALTIGRNQSFVVQSNLSKDEILTVKNNEVSFIPVQQALNDKVKMSFTDLPSTAGNYGIFNKESRVADVSFNYPRTESRLQPNVDALSGYTIIDNVSEVFDDIKDNRTNTDLWKIFALLALVFLITELLIQKFVK</sequence>
<dbReference type="SUPFAM" id="SSF52317">
    <property type="entry name" value="Class I glutamine amidotransferase-like"/>
    <property type="match status" value="1"/>
</dbReference>
<keyword evidence="4" id="KW-1185">Reference proteome</keyword>
<reference evidence="3" key="1">
    <citation type="submission" date="2020-02" db="EMBL/GenBank/DDBJ databases">
        <title>Flavobacterium sp. genome.</title>
        <authorList>
            <person name="Jung H.S."/>
            <person name="Baek J.H."/>
            <person name="Jeon C.O."/>
        </authorList>
    </citation>
    <scope>NUCLEOTIDE SEQUENCE</scope>
    <source>
        <strain evidence="3">SE-s28</strain>
    </source>
</reference>
<organism evidence="3 4">
    <name type="scientific">Flavobacterium silvaticum</name>
    <dbReference type="NCBI Taxonomy" id="1852020"/>
    <lineage>
        <taxon>Bacteria</taxon>
        <taxon>Pseudomonadati</taxon>
        <taxon>Bacteroidota</taxon>
        <taxon>Flavobacteriia</taxon>
        <taxon>Flavobacteriales</taxon>
        <taxon>Flavobacteriaceae</taxon>
        <taxon>Flavobacterium</taxon>
    </lineage>
</organism>
<feature type="transmembrane region" description="Helical" evidence="1">
    <location>
        <begin position="56"/>
        <end position="78"/>
    </location>
</feature>
<dbReference type="NCBIfam" id="TIGR02226">
    <property type="entry name" value="two_anch"/>
    <property type="match status" value="1"/>
</dbReference>
<accession>A0A972JGF4</accession>
<protein>
    <recommendedName>
        <fullName evidence="2">Aerotolerance regulator N-terminal domain-containing protein</fullName>
    </recommendedName>
</protein>
<keyword evidence="1" id="KW-1133">Transmembrane helix</keyword>
<comment type="caution">
    <text evidence="3">The sequence shown here is derived from an EMBL/GenBank/DDBJ whole genome shotgun (WGS) entry which is preliminary data.</text>
</comment>
<gene>
    <name evidence="3" type="ORF">G6047_02070</name>
</gene>
<evidence type="ECO:0000313" key="3">
    <source>
        <dbReference type="EMBL" id="NMH26805.1"/>
    </source>
</evidence>
<feature type="transmembrane region" description="Helical" evidence="1">
    <location>
        <begin position="6"/>
        <end position="24"/>
    </location>
</feature>
<dbReference type="RefSeq" id="WP_169525808.1">
    <property type="nucleotide sequence ID" value="NZ_JAAMPU010000096.1"/>
</dbReference>
<name>A0A972JGF4_9FLAO</name>
<evidence type="ECO:0000259" key="2">
    <source>
        <dbReference type="Pfam" id="PF07584"/>
    </source>
</evidence>
<keyword evidence="1" id="KW-0812">Transmembrane</keyword>
<keyword evidence="1" id="KW-0472">Membrane</keyword>
<dbReference type="EMBL" id="JAAMPU010000096">
    <property type="protein sequence ID" value="NMH26805.1"/>
    <property type="molecule type" value="Genomic_DNA"/>
</dbReference>
<dbReference type="PANTHER" id="PTHR37464:SF1">
    <property type="entry name" value="BLL2463 PROTEIN"/>
    <property type="match status" value="1"/>
</dbReference>
<dbReference type="Pfam" id="PF07584">
    <property type="entry name" value="BatA"/>
    <property type="match status" value="1"/>
</dbReference>
<evidence type="ECO:0000256" key="1">
    <source>
        <dbReference type="SAM" id="Phobius"/>
    </source>
</evidence>
<proteinExistence type="predicted"/>
<evidence type="ECO:0000313" key="4">
    <source>
        <dbReference type="Proteomes" id="UP000712080"/>
    </source>
</evidence>